<dbReference type="Proteomes" id="UP000620124">
    <property type="component" value="Unassembled WGS sequence"/>
</dbReference>
<dbReference type="SUPFAM" id="SSF81383">
    <property type="entry name" value="F-box domain"/>
    <property type="match status" value="1"/>
</dbReference>
<proteinExistence type="predicted"/>
<keyword evidence="3" id="KW-1185">Reference proteome</keyword>
<feature type="domain" description="F-box" evidence="1">
    <location>
        <begin position="21"/>
        <end position="61"/>
    </location>
</feature>
<organism evidence="2 3">
    <name type="scientific">Mycena venus</name>
    <dbReference type="NCBI Taxonomy" id="2733690"/>
    <lineage>
        <taxon>Eukaryota</taxon>
        <taxon>Fungi</taxon>
        <taxon>Dikarya</taxon>
        <taxon>Basidiomycota</taxon>
        <taxon>Agaricomycotina</taxon>
        <taxon>Agaricomycetes</taxon>
        <taxon>Agaricomycetidae</taxon>
        <taxon>Agaricales</taxon>
        <taxon>Marasmiineae</taxon>
        <taxon>Mycenaceae</taxon>
        <taxon>Mycena</taxon>
    </lineage>
</organism>
<evidence type="ECO:0000313" key="3">
    <source>
        <dbReference type="Proteomes" id="UP000620124"/>
    </source>
</evidence>
<dbReference type="AlphaFoldDB" id="A0A8H7CW64"/>
<protein>
    <recommendedName>
        <fullName evidence="1">F-box domain-containing protein</fullName>
    </recommendedName>
</protein>
<sequence length="341" mass="39083">MPPKKAQKRRSRNVRGNGTVLPQELVNECLSYLTQPADLKAFALVCRSWSYAAQRALFREVVLLSATYPTRLCNRLAETLRSASHLVQYIRTLRLHRREVETGVFQKICNVSFTHLENVSVCDDRMTRRPAVALQRLFALPTLRSVKLQCQFSDPVDFIQLWNDCSPAIRHLDLRCWNSSYDSFQPNSSAHIALDSLKIEHVSHIQEWLEHDLCPFSFSLLAALSVVIDDSRGAVLDLSLFPTLVFLRIEINWRSCGNMALNILSTITASSRIRQIIFLCSVCRLVGLETSVRYYDSLALRFPRLKSKNLLFRADSDWFETQIRRIDAGVRYPDFAGGSRE</sequence>
<dbReference type="SMART" id="SM00256">
    <property type="entry name" value="FBOX"/>
    <property type="match status" value="1"/>
</dbReference>
<dbReference type="EMBL" id="JACAZI010000009">
    <property type="protein sequence ID" value="KAF7352749.1"/>
    <property type="molecule type" value="Genomic_DNA"/>
</dbReference>
<dbReference type="Gene3D" id="1.20.1280.50">
    <property type="match status" value="1"/>
</dbReference>
<gene>
    <name evidence="2" type="ORF">MVEN_01241200</name>
</gene>
<evidence type="ECO:0000313" key="2">
    <source>
        <dbReference type="EMBL" id="KAF7352749.1"/>
    </source>
</evidence>
<comment type="caution">
    <text evidence="2">The sequence shown here is derived from an EMBL/GenBank/DDBJ whole genome shotgun (WGS) entry which is preliminary data.</text>
</comment>
<evidence type="ECO:0000259" key="1">
    <source>
        <dbReference type="SMART" id="SM00256"/>
    </source>
</evidence>
<dbReference type="Pfam" id="PF12937">
    <property type="entry name" value="F-box-like"/>
    <property type="match status" value="1"/>
</dbReference>
<dbReference type="InterPro" id="IPR001810">
    <property type="entry name" value="F-box_dom"/>
</dbReference>
<reference evidence="2" key="1">
    <citation type="submission" date="2020-05" db="EMBL/GenBank/DDBJ databases">
        <title>Mycena genomes resolve the evolution of fungal bioluminescence.</title>
        <authorList>
            <person name="Tsai I.J."/>
        </authorList>
    </citation>
    <scope>NUCLEOTIDE SEQUENCE</scope>
    <source>
        <strain evidence="2">CCC161011</strain>
    </source>
</reference>
<accession>A0A8H7CW64</accession>
<dbReference type="OrthoDB" id="3071602at2759"/>
<name>A0A8H7CW64_9AGAR</name>
<dbReference type="InterPro" id="IPR036047">
    <property type="entry name" value="F-box-like_dom_sf"/>
</dbReference>